<dbReference type="Proteomes" id="UP001652504">
    <property type="component" value="Unassembled WGS sequence"/>
</dbReference>
<accession>A0ABT3AA01</accession>
<evidence type="ECO:0000313" key="1">
    <source>
        <dbReference type="EMBL" id="MCV2885509.1"/>
    </source>
</evidence>
<organism evidence="1 2">
    <name type="scientific">Fluctibacter corallii</name>
    <dbReference type="NCBI Taxonomy" id="2984329"/>
    <lineage>
        <taxon>Bacteria</taxon>
        <taxon>Pseudomonadati</taxon>
        <taxon>Pseudomonadota</taxon>
        <taxon>Gammaproteobacteria</taxon>
        <taxon>Alteromonadales</taxon>
        <taxon>Alteromonadaceae</taxon>
        <taxon>Fluctibacter</taxon>
    </lineage>
</organism>
<dbReference type="SUPFAM" id="SSF52047">
    <property type="entry name" value="RNI-like"/>
    <property type="match status" value="1"/>
</dbReference>
<dbReference type="EMBL" id="JAOWKX010000006">
    <property type="protein sequence ID" value="MCV2885509.1"/>
    <property type="molecule type" value="Genomic_DNA"/>
</dbReference>
<keyword evidence="2" id="KW-1185">Reference proteome</keyword>
<dbReference type="InterPro" id="IPR032675">
    <property type="entry name" value="LRR_dom_sf"/>
</dbReference>
<dbReference type="Gene3D" id="3.80.10.10">
    <property type="entry name" value="Ribonuclease Inhibitor"/>
    <property type="match status" value="2"/>
</dbReference>
<evidence type="ECO:0008006" key="3">
    <source>
        <dbReference type="Google" id="ProtNLM"/>
    </source>
</evidence>
<reference evidence="1 2" key="1">
    <citation type="submission" date="2022-10" db="EMBL/GenBank/DDBJ databases">
        <title>Aestuariibacter sp. AA17 isolated from Montipora capitata coral fragment.</title>
        <authorList>
            <person name="Emsley S.A."/>
            <person name="Pfannmuller K.M."/>
            <person name="Loughran R.M."/>
            <person name="Shlafstein M."/>
            <person name="Papke E."/>
            <person name="Saw J.H."/>
            <person name="Ushijima B."/>
            <person name="Videau P."/>
        </authorList>
    </citation>
    <scope>NUCLEOTIDE SEQUENCE [LARGE SCALE GENOMIC DNA]</scope>
    <source>
        <strain evidence="1 2">AA17</strain>
    </source>
</reference>
<dbReference type="RefSeq" id="WP_263712796.1">
    <property type="nucleotide sequence ID" value="NZ_JAOWKX010000006.1"/>
</dbReference>
<comment type="caution">
    <text evidence="1">The sequence shown here is derived from an EMBL/GenBank/DDBJ whole genome shotgun (WGS) entry which is preliminary data.</text>
</comment>
<sequence length="289" mass="32999">MGNKIRHKYLESLDLNELQIHGKLEKEDLEEIFSNNFESIWVPHEDVSILGTITKELNHVKAIRYCPYENQDISWINELPNLEYLYLEGPMKGVIDFNNFKKIKELDIEFCRTTKSILTSSIKPKILGLSKFKGPLESLPHSLFESVNSLLLASSSVGNLDGLSKFSNISSLTLERNLKLTNIDGLAFHPELKEFYISGSNKISDYSVLSLLTSLEEFYFMNKSIPSLKLLKSDKLKFVELGDSTTVEDMDIKALLEIPSMRRAIFSKRKGYSMGAVEMKEILDKRNNC</sequence>
<proteinExistence type="predicted"/>
<evidence type="ECO:0000313" key="2">
    <source>
        <dbReference type="Proteomes" id="UP001652504"/>
    </source>
</evidence>
<gene>
    <name evidence="1" type="ORF">OE749_12465</name>
</gene>
<name>A0ABT3AA01_9ALTE</name>
<protein>
    <recommendedName>
        <fullName evidence="3">Leucine-rich repeat domain-containing protein</fullName>
    </recommendedName>
</protein>